<name>A0ABU6KBG3_9BACI</name>
<gene>
    <name evidence="1" type="ORF">QGM71_01950</name>
</gene>
<dbReference type="RefSeq" id="WP_327605820.1">
    <property type="nucleotide sequence ID" value="NZ_JARZFX010000001.1"/>
</dbReference>
<sequence>MRILLLLTTAVTVISVFYRWRYRIMNTLLAIRYIRKIAVSLSMNMPALRHRILPNLFTNHSTN</sequence>
<protein>
    <submittedName>
        <fullName evidence="1">Uncharacterized protein</fullName>
    </submittedName>
</protein>
<reference evidence="1 2" key="1">
    <citation type="journal article" date="2024" name="Int. J. Syst. Evol. Microbiol.">
        <title>Virgibacillus tibetensis sp. nov., isolated from salt lake on the Tibetan Plateau of China.</title>
        <authorList>
            <person name="Phurbu D."/>
            <person name="Liu Z.-X."/>
            <person name="Wang R."/>
            <person name="Zheng Y.-Y."/>
            <person name="Liu H.-C."/>
            <person name="Zhou Y.-G."/>
            <person name="Yu Y.-J."/>
            <person name="Li A.-H."/>
        </authorList>
    </citation>
    <scope>NUCLEOTIDE SEQUENCE [LARGE SCALE GENOMIC DNA]</scope>
    <source>
        <strain evidence="1 2">C22-A2</strain>
    </source>
</reference>
<evidence type="ECO:0000313" key="1">
    <source>
        <dbReference type="EMBL" id="MEC5422250.1"/>
    </source>
</evidence>
<proteinExistence type="predicted"/>
<dbReference type="EMBL" id="JARZFX010000001">
    <property type="protein sequence ID" value="MEC5422250.1"/>
    <property type="molecule type" value="Genomic_DNA"/>
</dbReference>
<evidence type="ECO:0000313" key="2">
    <source>
        <dbReference type="Proteomes" id="UP001335737"/>
    </source>
</evidence>
<dbReference type="Proteomes" id="UP001335737">
    <property type="component" value="Unassembled WGS sequence"/>
</dbReference>
<keyword evidence="2" id="KW-1185">Reference proteome</keyword>
<accession>A0ABU6KBG3</accession>
<comment type="caution">
    <text evidence="1">The sequence shown here is derived from an EMBL/GenBank/DDBJ whole genome shotgun (WGS) entry which is preliminary data.</text>
</comment>
<organism evidence="1 2">
    <name type="scientific">Virgibacillus tibetensis</name>
    <dbReference type="NCBI Taxonomy" id="3042313"/>
    <lineage>
        <taxon>Bacteria</taxon>
        <taxon>Bacillati</taxon>
        <taxon>Bacillota</taxon>
        <taxon>Bacilli</taxon>
        <taxon>Bacillales</taxon>
        <taxon>Bacillaceae</taxon>
        <taxon>Virgibacillus</taxon>
    </lineage>
</organism>